<evidence type="ECO:0000313" key="2">
    <source>
        <dbReference type="Proteomes" id="UP000321617"/>
    </source>
</evidence>
<dbReference type="Proteomes" id="UP000321617">
    <property type="component" value="Unassembled WGS sequence"/>
</dbReference>
<comment type="caution">
    <text evidence="1">The sequence shown here is derived from an EMBL/GenBank/DDBJ whole genome shotgun (WGS) entry which is preliminary data.</text>
</comment>
<protein>
    <submittedName>
        <fullName evidence="1">Uncharacterized protein</fullName>
    </submittedName>
</protein>
<organism evidence="1 2">
    <name type="scientific">Stackebrandtia albiflava</name>
    <dbReference type="NCBI Taxonomy" id="406432"/>
    <lineage>
        <taxon>Bacteria</taxon>
        <taxon>Bacillati</taxon>
        <taxon>Actinomycetota</taxon>
        <taxon>Actinomycetes</taxon>
        <taxon>Glycomycetales</taxon>
        <taxon>Glycomycetaceae</taxon>
        <taxon>Stackebrandtia</taxon>
    </lineage>
</organism>
<reference evidence="1 2" key="1">
    <citation type="journal article" date="2013" name="Stand. Genomic Sci.">
        <title>Genomic Encyclopedia of Type Strains, Phase I: The one thousand microbial genomes (KMG-I) project.</title>
        <authorList>
            <person name="Kyrpides N.C."/>
            <person name="Woyke T."/>
            <person name="Eisen J.A."/>
            <person name="Garrity G."/>
            <person name="Lilburn T.G."/>
            <person name="Beck B.J."/>
            <person name="Whitman W.B."/>
            <person name="Hugenholtz P."/>
            <person name="Klenk H.P."/>
        </authorList>
    </citation>
    <scope>NUCLEOTIDE SEQUENCE [LARGE SCALE GENOMIC DNA]</scope>
    <source>
        <strain evidence="1 2">DSM 45044</strain>
    </source>
</reference>
<sequence length="55" mass="6427">MGMSRREPARDVSGEACRKFKWRTEATREVVLECFTHGRYWPCDRGTEPRPPETG</sequence>
<accession>A0A562UYZ1</accession>
<dbReference type="EMBL" id="VLLL01000007">
    <property type="protein sequence ID" value="TWJ10807.1"/>
    <property type="molecule type" value="Genomic_DNA"/>
</dbReference>
<gene>
    <name evidence="1" type="ORF">LX16_4231</name>
</gene>
<keyword evidence="2" id="KW-1185">Reference proteome</keyword>
<dbReference type="AlphaFoldDB" id="A0A562UYZ1"/>
<evidence type="ECO:0000313" key="1">
    <source>
        <dbReference type="EMBL" id="TWJ10807.1"/>
    </source>
</evidence>
<name>A0A562UYZ1_9ACTN</name>
<proteinExistence type="predicted"/>